<dbReference type="EMBL" id="ML220131">
    <property type="protein sequence ID" value="TGZ79493.1"/>
    <property type="molecule type" value="Genomic_DNA"/>
</dbReference>
<dbReference type="AlphaFoldDB" id="A0A4S2MQP5"/>
<evidence type="ECO:0000313" key="2">
    <source>
        <dbReference type="Proteomes" id="UP000298138"/>
    </source>
</evidence>
<keyword evidence="2" id="KW-1185">Reference proteome</keyword>
<reference evidence="1 2" key="1">
    <citation type="submission" date="2019-04" db="EMBL/GenBank/DDBJ databases">
        <title>Comparative genomics and transcriptomics to analyze fruiting body development in filamentous ascomycetes.</title>
        <authorList>
            <consortium name="DOE Joint Genome Institute"/>
            <person name="Lutkenhaus R."/>
            <person name="Traeger S."/>
            <person name="Breuer J."/>
            <person name="Kuo A."/>
            <person name="Lipzen A."/>
            <person name="Pangilinan J."/>
            <person name="Dilworth D."/>
            <person name="Sandor L."/>
            <person name="Poggeler S."/>
            <person name="Barry K."/>
            <person name="Grigoriev I.V."/>
            <person name="Nowrousian M."/>
        </authorList>
    </citation>
    <scope>NUCLEOTIDE SEQUENCE [LARGE SCALE GENOMIC DNA]</scope>
    <source>
        <strain evidence="1 2">CBS 389.68</strain>
    </source>
</reference>
<organism evidence="1 2">
    <name type="scientific">Ascodesmis nigricans</name>
    <dbReference type="NCBI Taxonomy" id="341454"/>
    <lineage>
        <taxon>Eukaryota</taxon>
        <taxon>Fungi</taxon>
        <taxon>Dikarya</taxon>
        <taxon>Ascomycota</taxon>
        <taxon>Pezizomycotina</taxon>
        <taxon>Pezizomycetes</taxon>
        <taxon>Pezizales</taxon>
        <taxon>Ascodesmidaceae</taxon>
        <taxon>Ascodesmis</taxon>
    </lineage>
</organism>
<evidence type="ECO:0000313" key="1">
    <source>
        <dbReference type="EMBL" id="TGZ79493.1"/>
    </source>
</evidence>
<proteinExistence type="predicted"/>
<dbReference type="InParanoid" id="A0A4S2MQP5"/>
<gene>
    <name evidence="1" type="ORF">EX30DRAFT_109019</name>
</gene>
<name>A0A4S2MQP5_9PEZI</name>
<protein>
    <submittedName>
        <fullName evidence="1">Uncharacterized protein</fullName>
    </submittedName>
</protein>
<accession>A0A4S2MQP5</accession>
<dbReference type="Proteomes" id="UP000298138">
    <property type="component" value="Unassembled WGS sequence"/>
</dbReference>
<sequence>MRELISLFFSGELRVDSQLQSFESDGGGVHRRVVHEAFWHCRRRRSAAVEVVLRGHWRETSTTSHPWPFSSSDMQKCVL</sequence>